<dbReference type="Proteomes" id="UP000321204">
    <property type="component" value="Chromosome"/>
</dbReference>
<feature type="domain" description="Response regulatory" evidence="2">
    <location>
        <begin position="7"/>
        <end position="128"/>
    </location>
</feature>
<dbReference type="SMART" id="SM00448">
    <property type="entry name" value="REC"/>
    <property type="match status" value="1"/>
</dbReference>
<dbReference type="InterPro" id="IPR011006">
    <property type="entry name" value="CheY-like_superfamily"/>
</dbReference>
<dbReference type="AlphaFoldDB" id="A0A5B8UIP1"/>
<evidence type="ECO:0000313" key="3">
    <source>
        <dbReference type="EMBL" id="QEC55875.1"/>
    </source>
</evidence>
<gene>
    <name evidence="3" type="ORF">FSB75_08195</name>
</gene>
<evidence type="ECO:0000313" key="4">
    <source>
        <dbReference type="Proteomes" id="UP000321204"/>
    </source>
</evidence>
<dbReference type="Gene3D" id="3.40.50.2300">
    <property type="match status" value="1"/>
</dbReference>
<dbReference type="EMBL" id="CP042433">
    <property type="protein sequence ID" value="QEC55875.1"/>
    <property type="molecule type" value="Genomic_DNA"/>
</dbReference>
<name>A0A5B8UIP1_9BACT</name>
<dbReference type="PROSITE" id="PS50110">
    <property type="entry name" value="RESPONSE_REGULATORY"/>
    <property type="match status" value="1"/>
</dbReference>
<dbReference type="InterPro" id="IPR052893">
    <property type="entry name" value="TCS_response_regulator"/>
</dbReference>
<keyword evidence="1" id="KW-0597">Phosphoprotein</keyword>
<feature type="modified residue" description="4-aspartylphosphate" evidence="1">
    <location>
        <position position="62"/>
    </location>
</feature>
<dbReference type="GO" id="GO:0000160">
    <property type="term" value="P:phosphorelay signal transduction system"/>
    <property type="evidence" value="ECO:0007669"/>
    <property type="project" value="InterPro"/>
</dbReference>
<evidence type="ECO:0000259" key="2">
    <source>
        <dbReference type="PROSITE" id="PS50110"/>
    </source>
</evidence>
<dbReference type="OrthoDB" id="7631574at2"/>
<proteinExistence type="predicted"/>
<dbReference type="PANTHER" id="PTHR44520">
    <property type="entry name" value="RESPONSE REGULATOR RCP1-RELATED"/>
    <property type="match status" value="1"/>
</dbReference>
<dbReference type="Pfam" id="PF00072">
    <property type="entry name" value="Response_reg"/>
    <property type="match status" value="1"/>
</dbReference>
<dbReference type="RefSeq" id="WP_146785403.1">
    <property type="nucleotide sequence ID" value="NZ_BAABIO010000001.1"/>
</dbReference>
<dbReference type="InterPro" id="IPR001789">
    <property type="entry name" value="Sig_transdc_resp-reg_receiver"/>
</dbReference>
<keyword evidence="4" id="KW-1185">Reference proteome</keyword>
<organism evidence="3 4">
    <name type="scientific">Flavisolibacter ginsenosidimutans</name>
    <dbReference type="NCBI Taxonomy" id="661481"/>
    <lineage>
        <taxon>Bacteria</taxon>
        <taxon>Pseudomonadati</taxon>
        <taxon>Bacteroidota</taxon>
        <taxon>Chitinophagia</taxon>
        <taxon>Chitinophagales</taxon>
        <taxon>Chitinophagaceae</taxon>
        <taxon>Flavisolibacter</taxon>
    </lineage>
</organism>
<evidence type="ECO:0000256" key="1">
    <source>
        <dbReference type="PROSITE-ProRule" id="PRU00169"/>
    </source>
</evidence>
<dbReference type="KEGG" id="fgg:FSB75_08195"/>
<accession>A0A5B8UIP1</accession>
<sequence length="141" mass="16232">MTINKHTIIYAEDDLDDLFLVKQAFEKHDHIQVVHAPDGRKALRTLEEMLSENFLPCLVILDINMPVMNGRETLQAIRAHPQLQRLSVVLFTTSNNPADAEFAQRMEATFITKPIDFSDLENIARMFVDKCNFEINKLSMN</sequence>
<dbReference type="SUPFAM" id="SSF52172">
    <property type="entry name" value="CheY-like"/>
    <property type="match status" value="1"/>
</dbReference>
<protein>
    <submittedName>
        <fullName evidence="3">Response regulator</fullName>
    </submittedName>
</protein>
<reference evidence="3 4" key="1">
    <citation type="journal article" date="2015" name="Int. J. Syst. Evol. Microbiol.">
        <title>Flavisolibacter ginsenosidimutans sp. nov., with ginsenoside-converting activity isolated from soil used for cultivating ginseng.</title>
        <authorList>
            <person name="Zhao Y."/>
            <person name="Liu Q."/>
            <person name="Kang M.S."/>
            <person name="Jin F."/>
            <person name="Yu H."/>
            <person name="Im W.T."/>
        </authorList>
    </citation>
    <scope>NUCLEOTIDE SEQUENCE [LARGE SCALE GENOMIC DNA]</scope>
    <source>
        <strain evidence="3 4">Gsoil 636</strain>
    </source>
</reference>